<proteinExistence type="predicted"/>
<dbReference type="RefSeq" id="WP_304437055.1">
    <property type="nucleotide sequence ID" value="NZ_JAUKUC010000001.1"/>
</dbReference>
<comment type="caution">
    <text evidence="1">The sequence shown here is derived from an EMBL/GenBank/DDBJ whole genome shotgun (WGS) entry which is preliminary data.</text>
</comment>
<organism evidence="1 2">
    <name type="scientific">Maribacter confluentis</name>
    <dbReference type="NCBI Taxonomy" id="1656093"/>
    <lineage>
        <taxon>Bacteria</taxon>
        <taxon>Pseudomonadati</taxon>
        <taxon>Bacteroidota</taxon>
        <taxon>Flavobacteriia</taxon>
        <taxon>Flavobacteriales</taxon>
        <taxon>Flavobacteriaceae</taxon>
        <taxon>Maribacter</taxon>
    </lineage>
</organism>
<evidence type="ECO:0000313" key="2">
    <source>
        <dbReference type="Proteomes" id="UP001168579"/>
    </source>
</evidence>
<reference evidence="1" key="1">
    <citation type="journal article" date="2014" name="Int. J. Syst. Evol. Microbiol.">
        <title>Complete genome of a new Firmicutes species belonging to the dominant human colonic microbiota ('Ruminococcus bicirculans') reveals two chromosomes and a selective capacity to utilize plant glucans.</title>
        <authorList>
            <consortium name="NISC Comparative Sequencing Program"/>
            <person name="Wegmann U."/>
            <person name="Louis P."/>
            <person name="Goesmann A."/>
            <person name="Henrissat B."/>
            <person name="Duncan S.H."/>
            <person name="Flint H.J."/>
        </authorList>
    </citation>
    <scope>NUCLEOTIDE SEQUENCE</scope>
    <source>
        <strain evidence="1">CECT 8869</strain>
    </source>
</reference>
<sequence>MFNSLYNLFRNNSNKSPLEDFTTEGFANILKMYPEILSVFCVEFLELPEDNYSIETQYYQALISGDTNCIVDMVFIGKQNVCFIENKVESSEGFKQLERYVSALHLHHSGKNMYLKYCTKYADPKTVENVGVFFSQFRWYQIAKFLRSFEGNPLVKSYLEFLNNYKMSQDNTLKSENLVAMENLSKTIEIAEFHIDNSKPQFIELFGYTSLNKNFNWDQIKAKNRICYYVDSALPSISGQWSEILYAIEFNNLKMIVQIYLDKNHESFNSINEITITGDFVKTEFDSGIAIQLKEDLGKYLNNSNADKEIQAWFVDSFKQLYSFIENHRELNWTI</sequence>
<reference evidence="1" key="2">
    <citation type="submission" date="2023-06" db="EMBL/GenBank/DDBJ databases">
        <authorList>
            <person name="Lucena T."/>
            <person name="Sun Q."/>
        </authorList>
    </citation>
    <scope>NUCLEOTIDE SEQUENCE</scope>
    <source>
        <strain evidence="1">CECT 8869</strain>
    </source>
</reference>
<dbReference type="Proteomes" id="UP001168579">
    <property type="component" value="Unassembled WGS sequence"/>
</dbReference>
<evidence type="ECO:0000313" key="1">
    <source>
        <dbReference type="EMBL" id="MDO1514348.1"/>
    </source>
</evidence>
<protein>
    <recommendedName>
        <fullName evidence="3">PD-(D/E)XK nuclease superfamily protein</fullName>
    </recommendedName>
</protein>
<keyword evidence="2" id="KW-1185">Reference proteome</keyword>
<evidence type="ECO:0008006" key="3">
    <source>
        <dbReference type="Google" id="ProtNLM"/>
    </source>
</evidence>
<gene>
    <name evidence="1" type="ORF">Q2T41_16965</name>
</gene>
<accession>A0ABT8RUP2</accession>
<name>A0ABT8RUP2_9FLAO</name>
<dbReference type="EMBL" id="JAUKUC010000001">
    <property type="protein sequence ID" value="MDO1514348.1"/>
    <property type="molecule type" value="Genomic_DNA"/>
</dbReference>